<dbReference type="RefSeq" id="WP_379859449.1">
    <property type="nucleotide sequence ID" value="NZ_JBHMFC010000001.1"/>
</dbReference>
<gene>
    <name evidence="1" type="ORF">ACFFU9_00775</name>
</gene>
<comment type="caution">
    <text evidence="1">The sequence shown here is derived from an EMBL/GenBank/DDBJ whole genome shotgun (WGS) entry which is preliminary data.</text>
</comment>
<evidence type="ECO:0000313" key="2">
    <source>
        <dbReference type="Proteomes" id="UP001589585"/>
    </source>
</evidence>
<evidence type="ECO:0000313" key="1">
    <source>
        <dbReference type="EMBL" id="MFB9055265.1"/>
    </source>
</evidence>
<accession>A0ABV5F781</accession>
<reference evidence="1 2" key="1">
    <citation type="submission" date="2024-09" db="EMBL/GenBank/DDBJ databases">
        <authorList>
            <person name="Sun Q."/>
            <person name="Mori K."/>
        </authorList>
    </citation>
    <scope>NUCLEOTIDE SEQUENCE [LARGE SCALE GENOMIC DNA]</scope>
    <source>
        <strain evidence="1 2">CECT 8622</strain>
    </source>
</reference>
<dbReference type="Proteomes" id="UP001589585">
    <property type="component" value="Unassembled WGS sequence"/>
</dbReference>
<organism evidence="1 2">
    <name type="scientific">Mariniflexile ostreae</name>
    <dbReference type="NCBI Taxonomy" id="1520892"/>
    <lineage>
        <taxon>Bacteria</taxon>
        <taxon>Pseudomonadati</taxon>
        <taxon>Bacteroidota</taxon>
        <taxon>Flavobacteriia</taxon>
        <taxon>Flavobacteriales</taxon>
        <taxon>Flavobacteriaceae</taxon>
        <taxon>Mariniflexile</taxon>
    </lineage>
</organism>
<keyword evidence="2" id="KW-1185">Reference proteome</keyword>
<dbReference type="PROSITE" id="PS51257">
    <property type="entry name" value="PROKAR_LIPOPROTEIN"/>
    <property type="match status" value="1"/>
</dbReference>
<dbReference type="EMBL" id="JBHMFC010000001">
    <property type="protein sequence ID" value="MFB9055265.1"/>
    <property type="molecule type" value="Genomic_DNA"/>
</dbReference>
<proteinExistence type="predicted"/>
<protein>
    <submittedName>
        <fullName evidence="1">DUF4837 family protein</fullName>
    </submittedName>
</protein>
<dbReference type="Pfam" id="PF16125">
    <property type="entry name" value="DUF4837"/>
    <property type="match status" value="1"/>
</dbReference>
<name>A0ABV5F781_9FLAO</name>
<dbReference type="InterPro" id="IPR032286">
    <property type="entry name" value="DUF4837"/>
</dbReference>
<sequence>MYKFFLVAFIALFLSSCGDKKSSNEKHLPDSSGNLNSVSVVVENEMWTSGVGEAIRGVLATVVDGLPQDEPMFSMSQIPPSVFSGFVTKNRTVLKIEKHKDSGVSIIDDVYAKPQRVVLVRGRNKADIVDQMNAHSEKIINAFLSAELTEKQRRISLSLHKDKTIEEKLGLTIKFPSAYRIAKEENNFFWIRKDINTGSMNFTLYELPYEAIKSNDSMVKQIIKIRDSVNKNMIPGPTENAYMVTEKAYTPFHFKTVIDQKPVLETKGVWDMENAFMGGPFINYVIEDKVNNRWVVMEGFVFAPSVEKRDYMFELEAIATSIKIK</sequence>